<evidence type="ECO:0000313" key="4">
    <source>
        <dbReference type="EMBL" id="RHZ19000.1"/>
    </source>
</evidence>
<accession>A0A397B1A5</accession>
<feature type="region of interest" description="Disordered" evidence="2">
    <location>
        <begin position="155"/>
        <end position="193"/>
    </location>
</feature>
<feature type="compositionally biased region" description="Basic residues" evidence="2">
    <location>
        <begin position="51"/>
        <end position="61"/>
    </location>
</feature>
<feature type="region of interest" description="Disordered" evidence="2">
    <location>
        <begin position="27"/>
        <end position="63"/>
    </location>
</feature>
<feature type="compositionally biased region" description="Low complexity" evidence="2">
    <location>
        <begin position="32"/>
        <end position="50"/>
    </location>
</feature>
<evidence type="ECO:0000256" key="1">
    <source>
        <dbReference type="SAM" id="Coils"/>
    </source>
</evidence>
<dbReference type="VEuPathDB" id="FungiDB:H257_10157"/>
<reference evidence="5 6" key="1">
    <citation type="submission" date="2018-08" db="EMBL/GenBank/DDBJ databases">
        <title>Aphanomyces genome sequencing and annotation.</title>
        <authorList>
            <person name="Minardi D."/>
            <person name="Oidtmann B."/>
            <person name="Van Der Giezen M."/>
            <person name="Studholme D.J."/>
        </authorList>
    </citation>
    <scope>NUCLEOTIDE SEQUENCE [LARGE SCALE GENOMIC DNA]</scope>
    <source>
        <strain evidence="4 6">FDL457</strain>
        <strain evidence="3 5">Yx</strain>
    </source>
</reference>
<dbReference type="PANTHER" id="PTHR38019:SF1">
    <property type="entry name" value="N-ACETYLTRANSFERASE DOMAIN-CONTAINING PROTEIN"/>
    <property type="match status" value="1"/>
</dbReference>
<dbReference type="AlphaFoldDB" id="A0A397B1A5"/>
<dbReference type="PANTHER" id="PTHR38019">
    <property type="entry name" value="KDA ANTIGEN P200, PUTATIVE-RELATED"/>
    <property type="match status" value="1"/>
</dbReference>
<comment type="caution">
    <text evidence="3">The sequence shown here is derived from an EMBL/GenBank/DDBJ whole genome shotgun (WGS) entry which is preliminary data.</text>
</comment>
<dbReference type="EMBL" id="QUTA01006185">
    <property type="protein sequence ID" value="RHY12305.1"/>
    <property type="molecule type" value="Genomic_DNA"/>
</dbReference>
<evidence type="ECO:0000313" key="5">
    <source>
        <dbReference type="Proteomes" id="UP000266239"/>
    </source>
</evidence>
<dbReference type="Proteomes" id="UP000266239">
    <property type="component" value="Unassembled WGS sequence"/>
</dbReference>
<protein>
    <submittedName>
        <fullName evidence="3">Uncharacterized protein</fullName>
    </submittedName>
</protein>
<feature type="region of interest" description="Disordered" evidence="2">
    <location>
        <begin position="563"/>
        <end position="664"/>
    </location>
</feature>
<sequence>MDGRVSYKYISWFMTSEAVAYAQGGSHANGVTASTSTASSSSDMAAVSPSSKKKKKKRAAKLRPQTVEEVFSTLSTLKANGINPPPEKIVLTPRSADACLRTGVNPETLKIRDLESFGDNGVSPAVQKMRHEAYSMRRHDQMKLVRAEKKKILAEEDSATEEVHGFRSYRGPNHRSPSTSPKKDSPDKAASSMIEVEQRRLEKVQFRQQREIEQMLEFEMKRNRMAEEASAKLVREKELHDAMEAEKVQRLKELAELKRMKEIQKKAQEDAAEERRRQVAAQMFQRDKELSDQKARQDRLRKIEMKMREEERKKKAEEHRVKTEMIMARQQAEIQARLQELTVAEETRNRMMEEQREQRTLEMEERREVVTKRINKNLKQARRVEIERKREIRHKQRQSELLRAQMKEEQDRQRELAHQEMELMERKRQMVLEEARREDERKKHMLLEKQREVDENVQSVQEAHSRELYLRREQRSIHKQLKLSNVDRMKRIQEYKRLETLRKIREAEERTELMLQQKVDLVRQRKQASVRSKIQRDAIVETMELVKITKKWKKASKRIDQVLGCSKPKKKKRPVSSDGGSMARGGVGDVLPTLQHHRAQTPQESSFRPASPPPTKSAFKHVKDEGGKVTVEPSPFRSPYDEVPSLIQKKSSIKPSKHTTSAVF</sequence>
<evidence type="ECO:0000256" key="2">
    <source>
        <dbReference type="SAM" id="MobiDB-lite"/>
    </source>
</evidence>
<evidence type="ECO:0000313" key="6">
    <source>
        <dbReference type="Proteomes" id="UP000286510"/>
    </source>
</evidence>
<feature type="compositionally biased region" description="Basic and acidic residues" evidence="2">
    <location>
        <begin position="268"/>
        <end position="277"/>
    </location>
</feature>
<keyword evidence="1" id="KW-0175">Coiled coil</keyword>
<proteinExistence type="predicted"/>
<dbReference type="EMBL" id="QUTF01013221">
    <property type="protein sequence ID" value="RHZ19000.1"/>
    <property type="molecule type" value="Genomic_DNA"/>
</dbReference>
<feature type="compositionally biased region" description="Basic and acidic residues" evidence="2">
    <location>
        <begin position="285"/>
        <end position="297"/>
    </location>
</feature>
<gene>
    <name evidence="3" type="ORF">DYB25_005118</name>
    <name evidence="4" type="ORF">DYB26_000380</name>
</gene>
<dbReference type="Proteomes" id="UP000286510">
    <property type="component" value="Unassembled WGS sequence"/>
</dbReference>
<evidence type="ECO:0000313" key="3">
    <source>
        <dbReference type="EMBL" id="RHY12305.1"/>
    </source>
</evidence>
<feature type="region of interest" description="Disordered" evidence="2">
    <location>
        <begin position="268"/>
        <end position="297"/>
    </location>
</feature>
<organism evidence="3 5">
    <name type="scientific">Aphanomyces astaci</name>
    <name type="common">Crayfish plague agent</name>
    <dbReference type="NCBI Taxonomy" id="112090"/>
    <lineage>
        <taxon>Eukaryota</taxon>
        <taxon>Sar</taxon>
        <taxon>Stramenopiles</taxon>
        <taxon>Oomycota</taxon>
        <taxon>Saprolegniomycetes</taxon>
        <taxon>Saprolegniales</taxon>
        <taxon>Verrucalvaceae</taxon>
        <taxon>Aphanomyces</taxon>
    </lineage>
</organism>
<feature type="coiled-coil region" evidence="1">
    <location>
        <begin position="392"/>
        <end position="452"/>
    </location>
</feature>
<name>A0A397B1A5_APHAT</name>